<gene>
    <name evidence="4" type="ORF">I601_3502</name>
</gene>
<evidence type="ECO:0000256" key="1">
    <source>
        <dbReference type="ARBA" id="ARBA00004370"/>
    </source>
</evidence>
<dbReference type="KEGG" id="ndk:I601_3502"/>
<feature type="transmembrane region" description="Helical" evidence="3">
    <location>
        <begin position="13"/>
        <end position="34"/>
    </location>
</feature>
<dbReference type="GO" id="GO:0016020">
    <property type="term" value="C:membrane"/>
    <property type="evidence" value="ECO:0007669"/>
    <property type="project" value="UniProtKB-SubCell"/>
</dbReference>
<dbReference type="PANTHER" id="PTHR37042">
    <property type="entry name" value="OUTER MEMBRANE PROTEIN RV1973"/>
    <property type="match status" value="1"/>
</dbReference>
<dbReference type="STRING" id="1300347.I601_3502"/>
<dbReference type="OrthoDB" id="3395172at2"/>
<reference evidence="4 5" key="1">
    <citation type="submission" date="2016-03" db="EMBL/GenBank/DDBJ databases">
        <title>Complete genome sequence of a soil Actinobacterium, Nocardioides dokdonensis FR1436.</title>
        <authorList>
            <person name="Kwon S.-K."/>
            <person name="Kim K."/>
            <person name="Kim J.F."/>
        </authorList>
    </citation>
    <scope>NUCLEOTIDE SEQUENCE [LARGE SCALE GENOMIC DNA]</scope>
    <source>
        <strain evidence="4 5">FR1436</strain>
    </source>
</reference>
<keyword evidence="3" id="KW-0812">Transmembrane</keyword>
<evidence type="ECO:0000313" key="5">
    <source>
        <dbReference type="Proteomes" id="UP000077868"/>
    </source>
</evidence>
<dbReference type="InterPro" id="IPR032710">
    <property type="entry name" value="NTF2-like_dom_sf"/>
</dbReference>
<keyword evidence="5" id="KW-1185">Reference proteome</keyword>
<keyword evidence="3" id="KW-1133">Transmembrane helix</keyword>
<dbReference type="RefSeq" id="WP_157520248.1">
    <property type="nucleotide sequence ID" value="NZ_CP015079.1"/>
</dbReference>
<dbReference type="SUPFAM" id="SSF54427">
    <property type="entry name" value="NTF2-like"/>
    <property type="match status" value="1"/>
</dbReference>
<dbReference type="Proteomes" id="UP000077868">
    <property type="component" value="Chromosome"/>
</dbReference>
<dbReference type="EMBL" id="CP015079">
    <property type="protein sequence ID" value="ANH39908.1"/>
    <property type="molecule type" value="Genomic_DNA"/>
</dbReference>
<sequence length="174" mass="18597">MTDGRPVNRTVNVVLYLSVMLLAATAVVLGVQIAQDAGRSGASGAEGAPEQYAAVLSAAREEAEAFINIRYDDAEASIEKVASGATGEFRKQYDESTKGVRKVLRQNRSIMAGEVLWAGVVAADDDSATVIAATTGTVSNVQTENEPVARAFRLRLELVLEDGRWLTHDLQFVA</sequence>
<dbReference type="AlphaFoldDB" id="A0A1A9GNN8"/>
<evidence type="ECO:0000256" key="2">
    <source>
        <dbReference type="ARBA" id="ARBA00023136"/>
    </source>
</evidence>
<organism evidence="4 5">
    <name type="scientific">Nocardioides dokdonensis FR1436</name>
    <dbReference type="NCBI Taxonomy" id="1300347"/>
    <lineage>
        <taxon>Bacteria</taxon>
        <taxon>Bacillati</taxon>
        <taxon>Actinomycetota</taxon>
        <taxon>Actinomycetes</taxon>
        <taxon>Propionibacteriales</taxon>
        <taxon>Nocardioidaceae</taxon>
        <taxon>Nocardioides</taxon>
    </lineage>
</organism>
<evidence type="ECO:0008006" key="6">
    <source>
        <dbReference type="Google" id="ProtNLM"/>
    </source>
</evidence>
<protein>
    <recommendedName>
        <fullName evidence="6">Mce-associated membrane protein</fullName>
    </recommendedName>
</protein>
<name>A0A1A9GNN8_9ACTN</name>
<evidence type="ECO:0000313" key="4">
    <source>
        <dbReference type="EMBL" id="ANH39908.1"/>
    </source>
</evidence>
<comment type="subcellular location">
    <subcellularLocation>
        <location evidence="1">Membrane</location>
    </subcellularLocation>
</comment>
<dbReference type="PANTHER" id="PTHR37042:SF4">
    <property type="entry name" value="OUTER MEMBRANE PROTEIN RV1973"/>
    <property type="match status" value="1"/>
</dbReference>
<accession>A0A1A9GNN8</accession>
<evidence type="ECO:0000256" key="3">
    <source>
        <dbReference type="SAM" id="Phobius"/>
    </source>
</evidence>
<proteinExistence type="predicted"/>
<keyword evidence="2 3" id="KW-0472">Membrane</keyword>
<dbReference type="PATRIC" id="fig|1300347.3.peg.3512"/>